<dbReference type="AlphaFoldDB" id="A0A914X0M7"/>
<sequence length="102" mass="11671">MTDSEGDGSFLGEILIGRATFKSNVFLVGRTYGEMKEWAFAEAEKEHRRSSVHLVKFQRCQIKIDQYVDCNAELSDRPKDSWKIHLILPIGKTVYCLISGFN</sequence>
<evidence type="ECO:0000313" key="1">
    <source>
        <dbReference type="Proteomes" id="UP000887566"/>
    </source>
</evidence>
<reference evidence="2" key="1">
    <citation type="submission" date="2022-11" db="UniProtKB">
        <authorList>
            <consortium name="WormBaseParasite"/>
        </authorList>
    </citation>
    <scope>IDENTIFICATION</scope>
</reference>
<dbReference type="Proteomes" id="UP000887566">
    <property type="component" value="Unplaced"/>
</dbReference>
<keyword evidence="1" id="KW-1185">Reference proteome</keyword>
<organism evidence="1 2">
    <name type="scientific">Plectus sambesii</name>
    <dbReference type="NCBI Taxonomy" id="2011161"/>
    <lineage>
        <taxon>Eukaryota</taxon>
        <taxon>Metazoa</taxon>
        <taxon>Ecdysozoa</taxon>
        <taxon>Nematoda</taxon>
        <taxon>Chromadorea</taxon>
        <taxon>Plectida</taxon>
        <taxon>Plectina</taxon>
        <taxon>Plectoidea</taxon>
        <taxon>Plectidae</taxon>
        <taxon>Plectus</taxon>
    </lineage>
</organism>
<accession>A0A914X0M7</accession>
<proteinExistence type="predicted"/>
<protein>
    <submittedName>
        <fullName evidence="2">Uncharacterized protein</fullName>
    </submittedName>
</protein>
<evidence type="ECO:0000313" key="2">
    <source>
        <dbReference type="WBParaSite" id="PSAMB.scaffold5978size10449.g27660.t1"/>
    </source>
</evidence>
<name>A0A914X0M7_9BILA</name>
<dbReference type="WBParaSite" id="PSAMB.scaffold5978size10449.g27660.t1">
    <property type="protein sequence ID" value="PSAMB.scaffold5978size10449.g27660.t1"/>
    <property type="gene ID" value="PSAMB.scaffold5978size10449.g27660"/>
</dbReference>